<dbReference type="InterPro" id="IPR011992">
    <property type="entry name" value="EF-hand-dom_pair"/>
</dbReference>
<gene>
    <name evidence="3" type="ORF">ECRASSUSDP1_LOCUS6197</name>
</gene>
<comment type="caution">
    <text evidence="3">The sequence shown here is derived from an EMBL/GenBank/DDBJ whole genome shotgun (WGS) entry which is preliminary data.</text>
</comment>
<feature type="region of interest" description="Disordered" evidence="2">
    <location>
        <begin position="626"/>
        <end position="872"/>
    </location>
</feature>
<protein>
    <recommendedName>
        <fullName evidence="5">EF-hand domain-containing protein</fullName>
    </recommendedName>
</protein>
<evidence type="ECO:0008006" key="5">
    <source>
        <dbReference type="Google" id="ProtNLM"/>
    </source>
</evidence>
<feature type="compositionally biased region" description="Polar residues" evidence="2">
    <location>
        <begin position="746"/>
        <end position="755"/>
    </location>
</feature>
<feature type="region of interest" description="Disordered" evidence="2">
    <location>
        <begin position="347"/>
        <end position="367"/>
    </location>
</feature>
<feature type="region of interest" description="Disordered" evidence="2">
    <location>
        <begin position="1075"/>
        <end position="1157"/>
    </location>
</feature>
<feature type="compositionally biased region" description="Basic and acidic residues" evidence="2">
    <location>
        <begin position="710"/>
        <end position="723"/>
    </location>
</feature>
<evidence type="ECO:0000313" key="4">
    <source>
        <dbReference type="Proteomes" id="UP001295684"/>
    </source>
</evidence>
<feature type="region of interest" description="Disordered" evidence="2">
    <location>
        <begin position="1000"/>
        <end position="1062"/>
    </location>
</feature>
<feature type="coiled-coil region" evidence="1">
    <location>
        <begin position="37"/>
        <end position="88"/>
    </location>
</feature>
<proteinExistence type="predicted"/>
<reference evidence="3" key="1">
    <citation type="submission" date="2023-07" db="EMBL/GenBank/DDBJ databases">
        <authorList>
            <consortium name="AG Swart"/>
            <person name="Singh M."/>
            <person name="Singh A."/>
            <person name="Seah K."/>
            <person name="Emmerich C."/>
        </authorList>
    </citation>
    <scope>NUCLEOTIDE SEQUENCE</scope>
    <source>
        <strain evidence="3">DP1</strain>
    </source>
</reference>
<dbReference type="Proteomes" id="UP001295684">
    <property type="component" value="Unassembled WGS sequence"/>
</dbReference>
<keyword evidence="4" id="KW-1185">Reference proteome</keyword>
<feature type="compositionally biased region" description="Basic and acidic residues" evidence="2">
    <location>
        <begin position="1108"/>
        <end position="1145"/>
    </location>
</feature>
<feature type="compositionally biased region" description="Basic and acidic residues" evidence="2">
    <location>
        <begin position="773"/>
        <end position="782"/>
    </location>
</feature>
<evidence type="ECO:0000313" key="3">
    <source>
        <dbReference type="EMBL" id="CAI2364847.1"/>
    </source>
</evidence>
<accession>A0AAD1XAL0</accession>
<name>A0AAD1XAL0_EUPCR</name>
<keyword evidence="1" id="KW-0175">Coiled coil</keyword>
<feature type="compositionally biased region" description="Low complexity" evidence="2">
    <location>
        <begin position="784"/>
        <end position="796"/>
    </location>
</feature>
<evidence type="ECO:0000256" key="1">
    <source>
        <dbReference type="SAM" id="Coils"/>
    </source>
</evidence>
<sequence length="1157" mass="133652">MLKIPKKALFNNNTRMTIDTRTNEVKRIKPKRSKLDKEKLYDQVIDYKNQMNEFREENIKLKTQLKQLEKEQLNNEALAEEIKQGQQLVGRMGKSMTRQRESFLALALKKQVAEQRNIIRQKNSEIDELKKAYKHTRINELETDQKVYIEELMRMRNILEQVLKTKDPLMNPETAERIENDLKINENKLKNVRKENQELAEIIKTKDQEILEQNEKLKDKETRIEKLRVSVKEKNKLKHQQREKNKELSKVRNELILLRAQTGAKGKQEMDVVLKSQNDMQKDQINNKNIAINSLKQEKKKLASKVTSLSKKLDELQASLDDANKKLKKEAKQKKYYEGLYKEEREKNLDLQSQTPKKAVQEKDSVKNARPISASIHGRGIASSQKLEEVKENIFEDAIDNNMGDKSQDTENKSKKNLNSPIELKHVRPIAFSLRLHISDMGIDSLKSVFSDISFTLNSFKDRVQKLFKLENEDGLKLARYIFEKDTVRHNGKIEFEPEKSLLVATIIKELEILCTKDIKFNAPLYKRKDTEILEKSIYEKIKKSKSSISELVEEVMSSFAIDDEDQTGYLRVDSVQDIIDMQDLDLDDEELQYFCSKMFKPDKQGVHNLYYKEFDMWLKHISSKFEPKKNPPRAVDKIQPQKQEPHNLGNNISDSSKKFDEKDKTGDSFKKIDESNVKDDTNQFEESSRKDFALSEDKPESPKMSPSKPAEESFYENKEESKISNLEESNPELNSEDKNPEETPNPVNLQNENISGGPIDISSSQNMKPAKKRGESTEKKSSSSKAAPKSSSHDSNNQKESDDEDLFPENESEKNIFSEDYPSYKKDTPKTMKKDVKEEEPTPYQNIAKKDSSSKALDSSKEEDASKKSKKKVDIDQFKPLGLKILADIVTYVSQNPNTDLFGEHVFVQPVKSKNKQTDIYVIEAENFFESLELFGIVTMPINPVHKKELKEAKDNMQELLCIDPSFKDLLLIKKINYAVSQLSNDPKMLEKAKSYGYTSIHDPTPIKNQADSDSEKDNNSYEDEFIDDEVEESKSNLQKSSLDKSPQKIDESIPDDNDYGTTFEEAKISASLQKSSPSIKKRADTTDDQIYSNDFDSKNAALKTPDTSKENIKEFSDLQKQESSDKKEKSSKQDFYKQNKIVDDDSDEIIDDYQF</sequence>
<dbReference type="EMBL" id="CAMPGE010006001">
    <property type="protein sequence ID" value="CAI2364847.1"/>
    <property type="molecule type" value="Genomic_DNA"/>
</dbReference>
<feature type="compositionally biased region" description="Low complexity" evidence="2">
    <location>
        <begin position="725"/>
        <end position="734"/>
    </location>
</feature>
<feature type="compositionally biased region" description="Basic and acidic residues" evidence="2">
    <location>
        <begin position="656"/>
        <end position="702"/>
    </location>
</feature>
<organism evidence="3 4">
    <name type="scientific">Euplotes crassus</name>
    <dbReference type="NCBI Taxonomy" id="5936"/>
    <lineage>
        <taxon>Eukaryota</taxon>
        <taxon>Sar</taxon>
        <taxon>Alveolata</taxon>
        <taxon>Ciliophora</taxon>
        <taxon>Intramacronucleata</taxon>
        <taxon>Spirotrichea</taxon>
        <taxon>Hypotrichia</taxon>
        <taxon>Euplotida</taxon>
        <taxon>Euplotidae</taxon>
        <taxon>Moneuplotes</taxon>
    </lineage>
</organism>
<dbReference type="AlphaFoldDB" id="A0AAD1XAL0"/>
<feature type="coiled-coil region" evidence="1">
    <location>
        <begin position="112"/>
        <end position="139"/>
    </location>
</feature>
<feature type="coiled-coil region" evidence="1">
    <location>
        <begin position="175"/>
        <end position="333"/>
    </location>
</feature>
<feature type="compositionally biased region" description="Basic and acidic residues" evidence="2">
    <location>
        <begin position="1043"/>
        <end position="1053"/>
    </location>
</feature>
<feature type="compositionally biased region" description="Acidic residues" evidence="2">
    <location>
        <begin position="1146"/>
        <end position="1157"/>
    </location>
</feature>
<dbReference type="SUPFAM" id="SSF47473">
    <property type="entry name" value="EF-hand"/>
    <property type="match status" value="1"/>
</dbReference>
<evidence type="ECO:0000256" key="2">
    <source>
        <dbReference type="SAM" id="MobiDB-lite"/>
    </source>
</evidence>
<feature type="compositionally biased region" description="Acidic residues" evidence="2">
    <location>
        <begin position="1022"/>
        <end position="1033"/>
    </location>
</feature>
<feature type="compositionally biased region" description="Acidic residues" evidence="2">
    <location>
        <begin position="802"/>
        <end position="811"/>
    </location>
</feature>
<feature type="compositionally biased region" description="Basic and acidic residues" evidence="2">
    <location>
        <begin position="849"/>
        <end position="872"/>
    </location>
</feature>
<feature type="compositionally biased region" description="Basic and acidic residues" evidence="2">
    <location>
        <begin position="812"/>
        <end position="841"/>
    </location>
</feature>